<feature type="chain" id="PRO_5007846754" description="Lipoprotein" evidence="1">
    <location>
        <begin position="20"/>
        <end position="166"/>
    </location>
</feature>
<name>A0A163VM06_9BACL</name>
<evidence type="ECO:0000313" key="2">
    <source>
        <dbReference type="EMBL" id="KZE75083.1"/>
    </source>
</evidence>
<dbReference type="AlphaFoldDB" id="A0A163VM06"/>
<accession>A0A163VM06</accession>
<comment type="caution">
    <text evidence="2">The sequence shown here is derived from an EMBL/GenBank/DDBJ whole genome shotgun (WGS) entry which is preliminary data.</text>
</comment>
<proteinExistence type="predicted"/>
<gene>
    <name evidence="2" type="ORF">AV654_27420</name>
</gene>
<evidence type="ECO:0000313" key="3">
    <source>
        <dbReference type="Proteomes" id="UP000076563"/>
    </source>
</evidence>
<dbReference type="RefSeq" id="WP_063185025.1">
    <property type="nucleotide sequence ID" value="NZ_CP121215.1"/>
</dbReference>
<dbReference type="Proteomes" id="UP000076563">
    <property type="component" value="Unassembled WGS sequence"/>
</dbReference>
<reference evidence="3" key="1">
    <citation type="submission" date="2016-01" db="EMBL/GenBank/DDBJ databases">
        <title>Draft genome of Chromobacterium sp. F49.</title>
        <authorList>
            <person name="Hong K.W."/>
        </authorList>
    </citation>
    <scope>NUCLEOTIDE SEQUENCE [LARGE SCALE GENOMIC DNA]</scope>
    <source>
        <strain evidence="3">M63</strain>
    </source>
</reference>
<dbReference type="OrthoDB" id="2640834at2"/>
<evidence type="ECO:0000256" key="1">
    <source>
        <dbReference type="SAM" id="SignalP"/>
    </source>
</evidence>
<evidence type="ECO:0008006" key="4">
    <source>
        <dbReference type="Google" id="ProtNLM"/>
    </source>
</evidence>
<dbReference type="EMBL" id="LQRA01000074">
    <property type="protein sequence ID" value="KZE75083.1"/>
    <property type="molecule type" value="Genomic_DNA"/>
</dbReference>
<keyword evidence="1" id="KW-0732">Signal</keyword>
<protein>
    <recommendedName>
        <fullName evidence="4">Lipoprotein</fullName>
    </recommendedName>
</protein>
<feature type="signal peptide" evidence="1">
    <location>
        <begin position="1"/>
        <end position="19"/>
    </location>
</feature>
<keyword evidence="3" id="KW-1185">Reference proteome</keyword>
<organism evidence="2 3">
    <name type="scientific">Paenibacillus elgii</name>
    <dbReference type="NCBI Taxonomy" id="189691"/>
    <lineage>
        <taxon>Bacteria</taxon>
        <taxon>Bacillati</taxon>
        <taxon>Bacillota</taxon>
        <taxon>Bacilli</taxon>
        <taxon>Bacillales</taxon>
        <taxon>Paenibacillaceae</taxon>
        <taxon>Paenibacillus</taxon>
    </lineage>
</organism>
<sequence length="166" mass="19445">MKYVYFLILIFLLPGCSLATNENINNNQALSDVFPANDLRLINIHLYRSDSYKTQPELINVFFDEKEKSNVIQWINSIHKRQEHIMSKGINEIYILQFEYPDGNSEVSKYLVYAKDSKGNYYAKKFEMTAELFNYEAFTKEMLASVIGKMGEKDWFDVEKLVILTP</sequence>
<dbReference type="STRING" id="1007103.GCA_000213315_05792"/>